<dbReference type="EMBL" id="VITR01000018">
    <property type="protein sequence ID" value="TWB35834.1"/>
    <property type="molecule type" value="Genomic_DNA"/>
</dbReference>
<comment type="caution">
    <text evidence="2">The sequence shown here is derived from an EMBL/GenBank/DDBJ whole genome shotgun (WGS) entry which is preliminary data.</text>
</comment>
<feature type="chain" id="PRO_5022173838" description="PA14 domain-containing protein" evidence="1">
    <location>
        <begin position="23"/>
        <end position="189"/>
    </location>
</feature>
<evidence type="ECO:0000256" key="1">
    <source>
        <dbReference type="SAM" id="SignalP"/>
    </source>
</evidence>
<name>A0A560GQL1_9PROT</name>
<gene>
    <name evidence="2" type="ORF">FBZ90_11834</name>
</gene>
<reference evidence="2 3" key="1">
    <citation type="submission" date="2019-06" db="EMBL/GenBank/DDBJ databases">
        <title>Genomic Encyclopedia of Type Strains, Phase IV (KMG-V): Genome sequencing to study the core and pangenomes of soil and plant-associated prokaryotes.</title>
        <authorList>
            <person name="Whitman W."/>
        </authorList>
    </citation>
    <scope>NUCLEOTIDE SEQUENCE [LARGE SCALE GENOMIC DNA]</scope>
    <source>
        <strain evidence="2 3">BR 11622</strain>
    </source>
</reference>
<dbReference type="AlphaFoldDB" id="A0A560GQL1"/>
<accession>A0A560GQL1</accession>
<dbReference type="Proteomes" id="UP000315751">
    <property type="component" value="Unassembled WGS sequence"/>
</dbReference>
<protein>
    <recommendedName>
        <fullName evidence="4">PA14 domain-containing protein</fullName>
    </recommendedName>
</protein>
<organism evidence="2 3">
    <name type="scientific">Nitrospirillum amazonense</name>
    <dbReference type="NCBI Taxonomy" id="28077"/>
    <lineage>
        <taxon>Bacteria</taxon>
        <taxon>Pseudomonadati</taxon>
        <taxon>Pseudomonadota</taxon>
        <taxon>Alphaproteobacteria</taxon>
        <taxon>Rhodospirillales</taxon>
        <taxon>Azospirillaceae</taxon>
        <taxon>Nitrospirillum</taxon>
    </lineage>
</organism>
<evidence type="ECO:0008006" key="4">
    <source>
        <dbReference type="Google" id="ProtNLM"/>
    </source>
</evidence>
<evidence type="ECO:0000313" key="2">
    <source>
        <dbReference type="EMBL" id="TWB35834.1"/>
    </source>
</evidence>
<feature type="signal peptide" evidence="1">
    <location>
        <begin position="1"/>
        <end position="22"/>
    </location>
</feature>
<keyword evidence="1" id="KW-0732">Signal</keyword>
<sequence length="189" mass="18741">MRQGQGMVIGMMVMALAGPAWAQGAVQRAAQGGKAVSSPVDPSCKGVAVEWPTDLKAWGLTAVPVTAATASGGAPALTPGAPARVALAPKAGVTLATTPPKPAGESTYAGIVSFTVPASGPYRIALDAGAWVDVVANGTAVESTSHKHGPNCSGIHKVVDFGLAAGTYRLQLSNSPVPAVTVLVVPPQG</sequence>
<proteinExistence type="predicted"/>
<keyword evidence="3" id="KW-1185">Reference proteome</keyword>
<evidence type="ECO:0000313" key="3">
    <source>
        <dbReference type="Proteomes" id="UP000315751"/>
    </source>
</evidence>